<dbReference type="Proteomes" id="UP000266183">
    <property type="component" value="Chromosome"/>
</dbReference>
<dbReference type="SUPFAM" id="SSF49265">
    <property type="entry name" value="Fibronectin type III"/>
    <property type="match status" value="1"/>
</dbReference>
<evidence type="ECO:0000259" key="1">
    <source>
        <dbReference type="PROSITE" id="PS50853"/>
    </source>
</evidence>
<dbReference type="PROSITE" id="PS50853">
    <property type="entry name" value="FN3"/>
    <property type="match status" value="1"/>
</dbReference>
<evidence type="ECO:0000313" key="3">
    <source>
        <dbReference type="Proteomes" id="UP000266183"/>
    </source>
</evidence>
<dbReference type="CDD" id="cd00063">
    <property type="entry name" value="FN3"/>
    <property type="match status" value="1"/>
</dbReference>
<dbReference type="Gene3D" id="2.60.40.10">
    <property type="entry name" value="Immunoglobulins"/>
    <property type="match status" value="1"/>
</dbReference>
<evidence type="ECO:0000313" key="2">
    <source>
        <dbReference type="EMBL" id="AYB32342.1"/>
    </source>
</evidence>
<proteinExistence type="predicted"/>
<reference evidence="3" key="1">
    <citation type="submission" date="2018-09" db="EMBL/GenBank/DDBJ databases">
        <title>Chryseolinea sp. KIS68-18 isolated from soil.</title>
        <authorList>
            <person name="Weon H.-Y."/>
            <person name="Kwon S.-W."/>
            <person name="Lee S.A."/>
        </authorList>
    </citation>
    <scope>NUCLEOTIDE SEQUENCE [LARGE SCALE GENOMIC DNA]</scope>
    <source>
        <strain evidence="3">KIS68-18</strain>
    </source>
</reference>
<dbReference type="EMBL" id="CP032382">
    <property type="protein sequence ID" value="AYB32342.1"/>
    <property type="molecule type" value="Genomic_DNA"/>
</dbReference>
<dbReference type="AlphaFoldDB" id="A0A385SNC3"/>
<name>A0A385SNC3_9BACT</name>
<protein>
    <recommendedName>
        <fullName evidence="1">Fibronectin type-III domain-containing protein</fullName>
    </recommendedName>
</protein>
<organism evidence="2 3">
    <name type="scientific">Chryseolinea soli</name>
    <dbReference type="NCBI Taxonomy" id="2321403"/>
    <lineage>
        <taxon>Bacteria</taxon>
        <taxon>Pseudomonadati</taxon>
        <taxon>Bacteroidota</taxon>
        <taxon>Cytophagia</taxon>
        <taxon>Cytophagales</taxon>
        <taxon>Fulvivirgaceae</taxon>
        <taxon>Chryseolinea</taxon>
    </lineage>
</organism>
<accession>A0A385SNC3</accession>
<keyword evidence="3" id="KW-1185">Reference proteome</keyword>
<dbReference type="KEGG" id="chk:D4L85_17965"/>
<dbReference type="InterPro" id="IPR036116">
    <property type="entry name" value="FN3_sf"/>
</dbReference>
<gene>
    <name evidence="2" type="ORF">D4L85_17965</name>
</gene>
<sequence length="208" mass="22524">MNKVIRVALYLSKLSDEALEVKVQTIIKNMTNNASFPAPIVELDALQAALTAFQAALVAQRATPVKESTSRKNDMRAALEQAYRILGNFVESKSNNDRTILLSTGFEVRKSSAPTGRLEKPTDLQVIVTNKPGTVKVSVSKVAGATGYLFQYAPSPVTDEGQWKTISSTSRTKMIDGLESGKAYAFRVTAIGADPTIAYSDTVTRFVS</sequence>
<feature type="domain" description="Fibronectin type-III" evidence="1">
    <location>
        <begin position="120"/>
        <end position="208"/>
    </location>
</feature>
<dbReference type="InterPro" id="IPR003961">
    <property type="entry name" value="FN3_dom"/>
</dbReference>
<dbReference type="RefSeq" id="WP_119755595.1">
    <property type="nucleotide sequence ID" value="NZ_CP032382.1"/>
</dbReference>
<dbReference type="InterPro" id="IPR013783">
    <property type="entry name" value="Ig-like_fold"/>
</dbReference>
<dbReference type="OrthoDB" id="675942at2"/>